<dbReference type="EMBL" id="MU853347">
    <property type="protein sequence ID" value="KAK4111187.1"/>
    <property type="molecule type" value="Genomic_DNA"/>
</dbReference>
<dbReference type="FunFam" id="3.30.2160.10:FF:000004">
    <property type="entry name" value="probable E3 ubiquitin-protein ligase HERC4 isoform X1"/>
    <property type="match status" value="1"/>
</dbReference>
<dbReference type="SUPFAM" id="SSF56204">
    <property type="entry name" value="Hect, E3 ligase catalytic domain"/>
    <property type="match status" value="1"/>
</dbReference>
<dbReference type="Gene3D" id="3.30.2410.10">
    <property type="entry name" value="Hect, E3 ligase catalytic domain"/>
    <property type="match status" value="1"/>
</dbReference>
<reference evidence="8" key="2">
    <citation type="submission" date="2023-05" db="EMBL/GenBank/DDBJ databases">
        <authorList>
            <consortium name="Lawrence Berkeley National Laboratory"/>
            <person name="Steindorff A."/>
            <person name="Hensen N."/>
            <person name="Bonometti L."/>
            <person name="Westerberg I."/>
            <person name="Brannstrom I.O."/>
            <person name="Guillou S."/>
            <person name="Cros-Aarteil S."/>
            <person name="Calhoun S."/>
            <person name="Haridas S."/>
            <person name="Kuo A."/>
            <person name="Mondo S."/>
            <person name="Pangilinan J."/>
            <person name="Riley R."/>
            <person name="Labutti K."/>
            <person name="Andreopoulos B."/>
            <person name="Lipzen A."/>
            <person name="Chen C."/>
            <person name="Yanf M."/>
            <person name="Daum C."/>
            <person name="Ng V."/>
            <person name="Clum A."/>
            <person name="Ohm R."/>
            <person name="Martin F."/>
            <person name="Silar P."/>
            <person name="Natvig D."/>
            <person name="Lalanne C."/>
            <person name="Gautier V."/>
            <person name="Ament-Velasquez S.L."/>
            <person name="Kruys A."/>
            <person name="Hutchinson M.I."/>
            <person name="Powell A.J."/>
            <person name="Barry K."/>
            <person name="Miller A.N."/>
            <person name="Grigoriev I.V."/>
            <person name="Debuchy R."/>
            <person name="Gladieux P."/>
            <person name="Thoren M.H."/>
            <person name="Johannesson H."/>
        </authorList>
    </citation>
    <scope>NUCLEOTIDE SEQUENCE</scope>
    <source>
        <strain evidence="8">CBS 508.74</strain>
    </source>
</reference>
<dbReference type="Gene3D" id="3.90.1750.10">
    <property type="entry name" value="Hect, E3 ligase catalytic domains"/>
    <property type="match status" value="1"/>
</dbReference>
<feature type="region of interest" description="Disordered" evidence="6">
    <location>
        <begin position="1"/>
        <end position="141"/>
    </location>
</feature>
<evidence type="ECO:0000313" key="9">
    <source>
        <dbReference type="Proteomes" id="UP001302812"/>
    </source>
</evidence>
<dbReference type="PANTHER" id="PTHR45700:SF9">
    <property type="entry name" value="HECT-TYPE E3 UBIQUITIN TRANSFERASE"/>
    <property type="match status" value="1"/>
</dbReference>
<evidence type="ECO:0000256" key="2">
    <source>
        <dbReference type="ARBA" id="ARBA00012485"/>
    </source>
</evidence>
<accession>A0AAN6YPY4</accession>
<evidence type="ECO:0000256" key="6">
    <source>
        <dbReference type="SAM" id="MobiDB-lite"/>
    </source>
</evidence>
<feature type="domain" description="HECT" evidence="7">
    <location>
        <begin position="843"/>
        <end position="1218"/>
    </location>
</feature>
<feature type="region of interest" description="Disordered" evidence="6">
    <location>
        <begin position="241"/>
        <end position="342"/>
    </location>
</feature>
<evidence type="ECO:0000313" key="8">
    <source>
        <dbReference type="EMBL" id="KAK4111187.1"/>
    </source>
</evidence>
<dbReference type="RefSeq" id="XP_064668757.1">
    <property type="nucleotide sequence ID" value="XM_064817873.1"/>
</dbReference>
<feature type="compositionally biased region" description="Basic and acidic residues" evidence="6">
    <location>
        <begin position="395"/>
        <end position="405"/>
    </location>
</feature>
<dbReference type="SMART" id="SM00119">
    <property type="entry name" value="HECTc"/>
    <property type="match status" value="1"/>
</dbReference>
<dbReference type="AlphaFoldDB" id="A0AAN6YPY4"/>
<comment type="catalytic activity">
    <reaction evidence="1">
        <text>S-ubiquitinyl-[E2 ubiquitin-conjugating enzyme]-L-cysteine + [acceptor protein]-L-lysine = [E2 ubiquitin-conjugating enzyme]-L-cysteine + N(6)-ubiquitinyl-[acceptor protein]-L-lysine.</text>
        <dbReference type="EC" id="2.3.2.26"/>
    </reaction>
</comment>
<dbReference type="PANTHER" id="PTHR45700">
    <property type="entry name" value="UBIQUITIN-PROTEIN LIGASE E3C"/>
    <property type="match status" value="1"/>
</dbReference>
<feature type="region of interest" description="Disordered" evidence="6">
    <location>
        <begin position="1100"/>
        <end position="1123"/>
    </location>
</feature>
<sequence>MTSLWPGRAGTRRPVDPAPTQSQHSDSLHHPRAGSTGRRLSGASRVPEPNISDRRAQIQADSSSSDEDLHPSRHPSRPRHRRSVSHPFPSLFWSGKKVSGTMRRSDESETDSAREPSSSSKAKAKAPPHSRGHRDGSSLGSNDFATGNCMTCGALVRWPSELQVFRCTICLTINDLEPAGGSSRREEGREETFVALSKKPCSDIRTISLAYTKALIDQSLRSFIAFALKREVTRSAVDDHVTPAAPFYPPPEPPKANGDPVAPPAKLCTSLPDHPGTYEPRSAPGSSGEPPQRRWAADWTTTTQRRYSTSFPERRPNLPDVDIQNPRGQRPQPPPSPRGESDSVFKALEDYIVACITSFDCLNSSFTTYRTPPNIQQDANDARRRSPPRHRPSRRLSESRRESHKSSRSVPSVPDLDPKLLLLGDFAENGSWWCQDEVKPARTLSGRGQNGRSPVSATNPRIEWLELEEWYATIIHPAWSWFKVYDDLVKLDPTLTASNDSLRDIEAQLLASQDQVRNTLLRACETVLKRPGRRITEPHELRFLLIITANPLLHSSYKPFVGGHFHSAEDDLNRTSSLHRGTGPSSGRHSGIIKRIAGLISNAPAECHNHLVAWVTRYPDLLFVQTKDLFSEFLVYRLVRQNQKKYEPVVDITGGLIPSIGAGQSVASLHAALGHRPGGSNNKRKGEPKKIVFQEDWQIKAAAQVLGLVFTANNISRHARRGLPGSLESSGPERPRRRGQFLATSDFYVTLLDELDLVADFDAWERNKGRFSFCYYPFLLTIGSKIRILEYEARRQMESIARDIFFDNILNNRGIQQHLVLNIRRECLVEDSLKAVSEVVGGGGEDIKKGLKITFRGEEGVDAGGLRKEWFLLLVREVFNPDHGMFLYDEDSHYCYFNPNSLEPSEQFFLVGVVIGLAIYNSTILDVAFPPFAFRKLLLAGPPPSIPTSQPRQTMTYTLDDLAEYRPRLAHGLRQLLEYPGDDVESTFGLDFVIDTERYGSIERVALRPNGDRLPVTNANRHEYVDAYVRYLLDTAVSRQFEPFKRGFFTVCGGNALSLFRPDEIELLVRGSQSDEKLDVAALKAVAEYDGWSRVATTATSNNPAVGGRNNNSNNKRPVKHQLPDEEPTVRWFWEVFEGAEVADQRRLLAFITGSDRIPAMGAASLIVRLVCAGEDCGRFPTARTCFNTLVLYRYETRERLEAMLWRAVRESEGFGLK</sequence>
<gene>
    <name evidence="8" type="ORF">N656DRAFT_799476</name>
</gene>
<evidence type="ECO:0000256" key="1">
    <source>
        <dbReference type="ARBA" id="ARBA00000885"/>
    </source>
</evidence>
<evidence type="ECO:0000256" key="4">
    <source>
        <dbReference type="ARBA" id="ARBA00022786"/>
    </source>
</evidence>
<dbReference type="Pfam" id="PF00632">
    <property type="entry name" value="HECT"/>
    <property type="match status" value="1"/>
</dbReference>
<dbReference type="PROSITE" id="PS50237">
    <property type="entry name" value="HECT"/>
    <property type="match status" value="1"/>
</dbReference>
<keyword evidence="3" id="KW-0808">Transferase</keyword>
<feature type="compositionally biased region" description="Polar residues" evidence="6">
    <location>
        <begin position="368"/>
        <end position="379"/>
    </location>
</feature>
<evidence type="ECO:0000259" key="7">
    <source>
        <dbReference type="PROSITE" id="PS50237"/>
    </source>
</evidence>
<feature type="compositionally biased region" description="Basic residues" evidence="6">
    <location>
        <begin position="72"/>
        <end position="84"/>
    </location>
</feature>
<feature type="active site" description="Glycyl thioester intermediate" evidence="5">
    <location>
        <position position="1186"/>
    </location>
</feature>
<protein>
    <recommendedName>
        <fullName evidence="2">HECT-type E3 ubiquitin transferase</fullName>
        <ecNumber evidence="2">2.3.2.26</ecNumber>
    </recommendedName>
</protein>
<evidence type="ECO:0000256" key="3">
    <source>
        <dbReference type="ARBA" id="ARBA00022679"/>
    </source>
</evidence>
<dbReference type="InterPro" id="IPR035983">
    <property type="entry name" value="Hect_E3_ubiquitin_ligase"/>
</dbReference>
<reference evidence="8" key="1">
    <citation type="journal article" date="2023" name="Mol. Phylogenet. Evol.">
        <title>Genome-scale phylogeny and comparative genomics of the fungal order Sordariales.</title>
        <authorList>
            <person name="Hensen N."/>
            <person name="Bonometti L."/>
            <person name="Westerberg I."/>
            <person name="Brannstrom I.O."/>
            <person name="Guillou S."/>
            <person name="Cros-Aarteil S."/>
            <person name="Calhoun S."/>
            <person name="Haridas S."/>
            <person name="Kuo A."/>
            <person name="Mondo S."/>
            <person name="Pangilinan J."/>
            <person name="Riley R."/>
            <person name="LaButti K."/>
            <person name="Andreopoulos B."/>
            <person name="Lipzen A."/>
            <person name="Chen C."/>
            <person name="Yan M."/>
            <person name="Daum C."/>
            <person name="Ng V."/>
            <person name="Clum A."/>
            <person name="Steindorff A."/>
            <person name="Ohm R.A."/>
            <person name="Martin F."/>
            <person name="Silar P."/>
            <person name="Natvig D.O."/>
            <person name="Lalanne C."/>
            <person name="Gautier V."/>
            <person name="Ament-Velasquez S.L."/>
            <person name="Kruys A."/>
            <person name="Hutchinson M.I."/>
            <person name="Powell A.J."/>
            <person name="Barry K."/>
            <person name="Miller A.N."/>
            <person name="Grigoriev I.V."/>
            <person name="Debuchy R."/>
            <person name="Gladieux P."/>
            <person name="Hiltunen Thoren M."/>
            <person name="Johannesson H."/>
        </authorList>
    </citation>
    <scope>NUCLEOTIDE SEQUENCE</scope>
    <source>
        <strain evidence="8">CBS 508.74</strain>
    </source>
</reference>
<dbReference type="GO" id="GO:0061630">
    <property type="term" value="F:ubiquitin protein ligase activity"/>
    <property type="evidence" value="ECO:0007669"/>
    <property type="project" value="UniProtKB-EC"/>
</dbReference>
<dbReference type="CDD" id="cd00078">
    <property type="entry name" value="HECTc"/>
    <property type="match status" value="1"/>
</dbReference>
<keyword evidence="9" id="KW-1185">Reference proteome</keyword>
<dbReference type="EC" id="2.3.2.26" evidence="2"/>
<dbReference type="Gene3D" id="3.30.2160.10">
    <property type="entry name" value="Hect, E3 ligase catalytic domain"/>
    <property type="match status" value="1"/>
</dbReference>
<feature type="compositionally biased region" description="Basic residues" evidence="6">
    <location>
        <begin position="385"/>
        <end position="394"/>
    </location>
</feature>
<organism evidence="8 9">
    <name type="scientific">Canariomyces notabilis</name>
    <dbReference type="NCBI Taxonomy" id="2074819"/>
    <lineage>
        <taxon>Eukaryota</taxon>
        <taxon>Fungi</taxon>
        <taxon>Dikarya</taxon>
        <taxon>Ascomycota</taxon>
        <taxon>Pezizomycotina</taxon>
        <taxon>Sordariomycetes</taxon>
        <taxon>Sordariomycetidae</taxon>
        <taxon>Sordariales</taxon>
        <taxon>Chaetomiaceae</taxon>
        <taxon>Canariomyces</taxon>
    </lineage>
</organism>
<feature type="compositionally biased region" description="Polar residues" evidence="6">
    <location>
        <begin position="1100"/>
        <end position="1116"/>
    </location>
</feature>
<dbReference type="Proteomes" id="UP001302812">
    <property type="component" value="Unassembled WGS sequence"/>
</dbReference>
<keyword evidence="4 5" id="KW-0833">Ubl conjugation pathway</keyword>
<dbReference type="InterPro" id="IPR044611">
    <property type="entry name" value="E3A/B/C-like"/>
</dbReference>
<feature type="compositionally biased region" description="Basic and acidic residues" evidence="6">
    <location>
        <begin position="103"/>
        <end position="114"/>
    </location>
</feature>
<feature type="region of interest" description="Disordered" evidence="6">
    <location>
        <begin position="368"/>
        <end position="413"/>
    </location>
</feature>
<evidence type="ECO:0000256" key="5">
    <source>
        <dbReference type="PROSITE-ProRule" id="PRU00104"/>
    </source>
</evidence>
<feature type="compositionally biased region" description="Polar residues" evidence="6">
    <location>
        <begin position="299"/>
        <end position="311"/>
    </location>
</feature>
<dbReference type="InterPro" id="IPR000569">
    <property type="entry name" value="HECT_dom"/>
</dbReference>
<name>A0AAN6YPY4_9PEZI</name>
<comment type="caution">
    <text evidence="8">The sequence shown here is derived from an EMBL/GenBank/DDBJ whole genome shotgun (WGS) entry which is preliminary data.</text>
</comment>
<proteinExistence type="predicted"/>
<dbReference type="GO" id="GO:0000209">
    <property type="term" value="P:protein polyubiquitination"/>
    <property type="evidence" value="ECO:0007669"/>
    <property type="project" value="InterPro"/>
</dbReference>
<dbReference type="GeneID" id="89941998"/>
<feature type="compositionally biased region" description="Basic residues" evidence="6">
    <location>
        <begin position="122"/>
        <end position="132"/>
    </location>
</feature>